<accession>A0A1G8VTD0</accession>
<protein>
    <submittedName>
        <fullName evidence="1">Uncharacterized protein</fullName>
    </submittedName>
</protein>
<name>A0A1G8VTD0_9BACI</name>
<reference evidence="1 2" key="1">
    <citation type="submission" date="2016-10" db="EMBL/GenBank/DDBJ databases">
        <authorList>
            <person name="de Groot N.N."/>
        </authorList>
    </citation>
    <scope>NUCLEOTIDE SEQUENCE [LARGE SCALE GENOMIC DNA]</scope>
    <source>
        <strain evidence="1 2">CGMCC 1.6502</strain>
    </source>
</reference>
<gene>
    <name evidence="1" type="ORF">SAMN05216243_0332</name>
</gene>
<dbReference type="AlphaFoldDB" id="A0A1G8VTD0"/>
<keyword evidence="2" id="KW-1185">Reference proteome</keyword>
<evidence type="ECO:0000313" key="1">
    <source>
        <dbReference type="EMBL" id="SDJ69113.1"/>
    </source>
</evidence>
<proteinExistence type="predicted"/>
<dbReference type="Proteomes" id="UP000198694">
    <property type="component" value="Unassembled WGS sequence"/>
</dbReference>
<dbReference type="EMBL" id="FNFL01000001">
    <property type="protein sequence ID" value="SDJ69113.1"/>
    <property type="molecule type" value="Genomic_DNA"/>
</dbReference>
<evidence type="ECO:0000313" key="2">
    <source>
        <dbReference type="Proteomes" id="UP000198694"/>
    </source>
</evidence>
<sequence>MYQQLPAHSSLPNEYGYGHYDDERNLAFSPLGAGLVGLGLGYLGGELFGNPVVGYPRPRPYGYPGPWFGGYGYQGFGPGYGGYPHGGRPPISPGYGYGFPRS</sequence>
<organism evidence="1 2">
    <name type="scientific">Sediminibacillus albus</name>
    <dbReference type="NCBI Taxonomy" id="407036"/>
    <lineage>
        <taxon>Bacteria</taxon>
        <taxon>Bacillati</taxon>
        <taxon>Bacillota</taxon>
        <taxon>Bacilli</taxon>
        <taxon>Bacillales</taxon>
        <taxon>Bacillaceae</taxon>
        <taxon>Sediminibacillus</taxon>
    </lineage>
</organism>
<dbReference type="RefSeq" id="WP_093210458.1">
    <property type="nucleotide sequence ID" value="NZ_FNFL01000001.1"/>
</dbReference>